<evidence type="ECO:0000313" key="1">
    <source>
        <dbReference type="EMBL" id="DAG06531.1"/>
    </source>
</evidence>
<sequence>MDGLLVMLLTIYALHLTKYTRHLLCLGSRLSCCSRRSLEFTQFAISNYLLMGRVNILS</sequence>
<dbReference type="EMBL" id="BK016273">
    <property type="protein sequence ID" value="DAG06531.1"/>
    <property type="molecule type" value="Genomic_DNA"/>
</dbReference>
<protein>
    <submittedName>
        <fullName evidence="1">Uncharacterized protein</fullName>
    </submittedName>
</protein>
<accession>A0A8S5VIU9</accession>
<name>A0A8S5VIU9_9CAUD</name>
<proteinExistence type="predicted"/>
<organism evidence="1">
    <name type="scientific">Siphoviridae sp. ctsYb1</name>
    <dbReference type="NCBI Taxonomy" id="2825696"/>
    <lineage>
        <taxon>Viruses</taxon>
        <taxon>Duplodnaviria</taxon>
        <taxon>Heunggongvirae</taxon>
        <taxon>Uroviricota</taxon>
        <taxon>Caudoviricetes</taxon>
    </lineage>
</organism>
<reference evidence="1" key="1">
    <citation type="journal article" date="2021" name="Proc. Natl. Acad. Sci. U.S.A.">
        <title>A Catalog of Tens of Thousands of Viruses from Human Metagenomes Reveals Hidden Associations with Chronic Diseases.</title>
        <authorList>
            <person name="Tisza M.J."/>
            <person name="Buck C.B."/>
        </authorList>
    </citation>
    <scope>NUCLEOTIDE SEQUENCE</scope>
    <source>
        <strain evidence="1">CtsYb1</strain>
    </source>
</reference>